<feature type="chain" id="PRO_5035967427" evidence="17">
    <location>
        <begin position="29"/>
        <end position="596"/>
    </location>
</feature>
<dbReference type="InterPro" id="IPR006202">
    <property type="entry name" value="Neur_chan_lig-bd"/>
</dbReference>
<evidence type="ECO:0000313" key="20">
    <source>
        <dbReference type="EMBL" id="KAF7636447.1"/>
    </source>
</evidence>
<keyword evidence="21" id="KW-1185">Reference proteome</keyword>
<feature type="domain" description="Neurotransmitter-gated ion-channel transmembrane" evidence="19">
    <location>
        <begin position="304"/>
        <end position="483"/>
    </location>
</feature>
<protein>
    <submittedName>
        <fullName evidence="20">Uncharacterized protein</fullName>
    </submittedName>
</protein>
<dbReference type="SUPFAM" id="SSF63712">
    <property type="entry name" value="Nicotinic receptor ligand binding domain-like"/>
    <property type="match status" value="1"/>
</dbReference>
<dbReference type="Pfam" id="PF02932">
    <property type="entry name" value="Neur_chan_memb"/>
    <property type="match status" value="1"/>
</dbReference>
<keyword evidence="10" id="KW-1015">Disulfide bond</keyword>
<evidence type="ECO:0000256" key="13">
    <source>
        <dbReference type="ARBA" id="ARBA00023257"/>
    </source>
</evidence>
<dbReference type="InterPro" id="IPR006029">
    <property type="entry name" value="Neurotrans-gated_channel_TM"/>
</dbReference>
<dbReference type="InterPro" id="IPR036734">
    <property type="entry name" value="Neur_chan_lig-bd_sf"/>
</dbReference>
<dbReference type="PROSITE" id="PS00236">
    <property type="entry name" value="NEUROTR_ION_CHANNEL"/>
    <property type="match status" value="1"/>
</dbReference>
<keyword evidence="9 17" id="KW-0472">Membrane</keyword>
<feature type="signal peptide" evidence="17">
    <location>
        <begin position="1"/>
        <end position="28"/>
    </location>
</feature>
<keyword evidence="2 17" id="KW-0813">Transport</keyword>
<evidence type="ECO:0000256" key="6">
    <source>
        <dbReference type="ARBA" id="ARBA00022989"/>
    </source>
</evidence>
<dbReference type="GO" id="GO:0045211">
    <property type="term" value="C:postsynaptic membrane"/>
    <property type="evidence" value="ECO:0007669"/>
    <property type="project" value="UniProtKB-SubCell"/>
</dbReference>
<dbReference type="FunFam" id="2.70.170.10:FF:000016">
    <property type="entry name" value="Nicotinic acetylcholine receptor subunit"/>
    <property type="match status" value="1"/>
</dbReference>
<evidence type="ECO:0000259" key="19">
    <source>
        <dbReference type="Pfam" id="PF02932"/>
    </source>
</evidence>
<dbReference type="OrthoDB" id="5975154at2759"/>
<keyword evidence="8 17" id="KW-0406">Ion transport</keyword>
<keyword evidence="15 17" id="KW-0407">Ion channel</keyword>
<comment type="subcellular location">
    <subcellularLocation>
        <location evidence="16">Postsynaptic cell membrane</location>
        <topology evidence="16">Multi-pass membrane protein</topology>
    </subcellularLocation>
</comment>
<dbReference type="InterPro" id="IPR018000">
    <property type="entry name" value="Neurotransmitter_ion_chnl_CS"/>
</dbReference>
<evidence type="ECO:0000256" key="15">
    <source>
        <dbReference type="ARBA" id="ARBA00023303"/>
    </source>
</evidence>
<accession>A0A8S9ZTD4</accession>
<dbReference type="Gene3D" id="1.20.58.390">
    <property type="entry name" value="Neurotransmitter-gated ion-channel transmembrane domain"/>
    <property type="match status" value="1"/>
</dbReference>
<dbReference type="Proteomes" id="UP000605970">
    <property type="component" value="Unassembled WGS sequence"/>
</dbReference>
<keyword evidence="5 17" id="KW-0732">Signal</keyword>
<dbReference type="PRINTS" id="PR00254">
    <property type="entry name" value="NICOTINICR"/>
</dbReference>
<evidence type="ECO:0000256" key="16">
    <source>
        <dbReference type="ARBA" id="ARBA00034104"/>
    </source>
</evidence>
<dbReference type="InterPro" id="IPR002394">
    <property type="entry name" value="Nicotinic_acetylcholine_rcpt"/>
</dbReference>
<comment type="caution">
    <text evidence="17">Lacks conserved residue(s) required for the propagation of feature annotation.</text>
</comment>
<reference evidence="20" key="1">
    <citation type="journal article" date="2020" name="Ecol. Evol.">
        <title>Genome structure and content of the rice root-knot nematode (Meloidogyne graminicola).</title>
        <authorList>
            <person name="Phan N.T."/>
            <person name="Danchin E.G.J."/>
            <person name="Klopp C."/>
            <person name="Perfus-Barbeoch L."/>
            <person name="Kozlowski D.K."/>
            <person name="Koutsovoulos G.D."/>
            <person name="Lopez-Roques C."/>
            <person name="Bouchez O."/>
            <person name="Zahm M."/>
            <person name="Besnard G."/>
            <person name="Bellafiore S."/>
        </authorList>
    </citation>
    <scope>NUCLEOTIDE SEQUENCE</scope>
    <source>
        <strain evidence="20">VN-18</strain>
    </source>
</reference>
<evidence type="ECO:0000256" key="11">
    <source>
        <dbReference type="ARBA" id="ARBA00023170"/>
    </source>
</evidence>
<feature type="transmembrane region" description="Helical" evidence="17">
    <location>
        <begin position="329"/>
        <end position="347"/>
    </location>
</feature>
<evidence type="ECO:0000256" key="1">
    <source>
        <dbReference type="ARBA" id="ARBA00009237"/>
    </source>
</evidence>
<dbReference type="CDD" id="cd18997">
    <property type="entry name" value="LGIC_ECD_nAChR"/>
    <property type="match status" value="1"/>
</dbReference>
<keyword evidence="4 17" id="KW-0812">Transmembrane</keyword>
<dbReference type="PRINTS" id="PR00252">
    <property type="entry name" value="NRIONCHANNEL"/>
</dbReference>
<evidence type="ECO:0000313" key="21">
    <source>
        <dbReference type="Proteomes" id="UP000605970"/>
    </source>
</evidence>
<comment type="caution">
    <text evidence="20">The sequence shown here is derived from an EMBL/GenBank/DDBJ whole genome shotgun (WGS) entry which is preliminary data.</text>
</comment>
<dbReference type="InterPro" id="IPR036719">
    <property type="entry name" value="Neuro-gated_channel_TM_sf"/>
</dbReference>
<dbReference type="Pfam" id="PF02931">
    <property type="entry name" value="Neur_chan_LBD"/>
    <property type="match status" value="1"/>
</dbReference>
<dbReference type="SUPFAM" id="SSF90112">
    <property type="entry name" value="Neurotransmitter-gated ion-channel transmembrane pore"/>
    <property type="match status" value="1"/>
</dbReference>
<keyword evidence="13" id="KW-0628">Postsynaptic cell membrane</keyword>
<name>A0A8S9ZTD4_9BILA</name>
<evidence type="ECO:0000256" key="4">
    <source>
        <dbReference type="ARBA" id="ARBA00022692"/>
    </source>
</evidence>
<comment type="similarity">
    <text evidence="1">Belongs to the ligand-gated ion channel (TC 1.A.9) family. Acetylcholine receptor (TC 1.A.9.1) subfamily.</text>
</comment>
<feature type="non-terminal residue" evidence="20">
    <location>
        <position position="1"/>
    </location>
</feature>
<evidence type="ECO:0000256" key="2">
    <source>
        <dbReference type="ARBA" id="ARBA00022448"/>
    </source>
</evidence>
<feature type="transmembrane region" description="Helical" evidence="17">
    <location>
        <begin position="298"/>
        <end position="317"/>
    </location>
</feature>
<dbReference type="FunFam" id="1.20.58.390:FF:000043">
    <property type="entry name" value="AcetylCholine Receptor"/>
    <property type="match status" value="1"/>
</dbReference>
<feature type="domain" description="Neurotransmitter-gated ion-channel ligand-binding" evidence="18">
    <location>
        <begin position="95"/>
        <end position="297"/>
    </location>
</feature>
<evidence type="ECO:0000256" key="9">
    <source>
        <dbReference type="ARBA" id="ARBA00023136"/>
    </source>
</evidence>
<sequence>MFKVIFVLITYRPISLLVLGSTGATALGKHAMLGNRDNNENIFHKIMDDGEPFLNNKQQLKQIMVKNENIKWLELNNWKENNAKSAVWAGEHERLLYDRLTHGYNVLARPVRNESAPIIVYLGMDLQAIIDIDEKAQIMQTNIYVRMKWEDIFLTWDPSEYGNIKEVRLPITSIWKPDILLYNSVDQRFDTLWPVNAIVMYNGSVTWMPPAIIRSSCRIDVTSFPFDDQTCAMKFGSWTYSGLFTDLYNDTVSLDPYTPNGEWNLLSAYSIRNFRIYDCCPEPYVDVTFHISVRRRTLYYGVNLVLPSLLISSLALLGFSLPPDSGEKLNLCVTIFMSLCVFMLMVAETMPQTSDTLPLIEVFFTCVMFEVGASVICTVIVLNFHHRKADSYFPMPSIMKIILLEWLPWILCMQRPPRVKLYDGKLLKDIVKNEKILLNESKKINKNNFEFDNKLFTSPNYWQKLNECKKNNKFNQIEEEEENKQRKTSCIGTTLLRIEEHSSPFPTRNQHRFCKRMSTSNHQLITTKNNINNSFLIPQQNINKLLNNSDINSSQIKFSSFDHCFDNSSNNTILTIQSPPQNSPIFKDNNKNNLIY</sequence>
<keyword evidence="7" id="KW-0770">Synapse</keyword>
<dbReference type="GO" id="GO:0004888">
    <property type="term" value="F:transmembrane signaling receptor activity"/>
    <property type="evidence" value="ECO:0007669"/>
    <property type="project" value="InterPro"/>
</dbReference>
<dbReference type="EMBL" id="JABEBT010000029">
    <property type="protein sequence ID" value="KAF7636447.1"/>
    <property type="molecule type" value="Genomic_DNA"/>
</dbReference>
<keyword evidence="14" id="KW-1071">Ligand-gated ion channel</keyword>
<evidence type="ECO:0000256" key="8">
    <source>
        <dbReference type="ARBA" id="ARBA00023065"/>
    </source>
</evidence>
<feature type="transmembrane region" description="Helical" evidence="17">
    <location>
        <begin position="359"/>
        <end position="384"/>
    </location>
</feature>
<keyword evidence="3" id="KW-1003">Cell membrane</keyword>
<evidence type="ECO:0000256" key="5">
    <source>
        <dbReference type="ARBA" id="ARBA00022729"/>
    </source>
</evidence>
<evidence type="ECO:0000256" key="7">
    <source>
        <dbReference type="ARBA" id="ARBA00023018"/>
    </source>
</evidence>
<evidence type="ECO:0000256" key="17">
    <source>
        <dbReference type="RuleBase" id="RU000687"/>
    </source>
</evidence>
<evidence type="ECO:0000256" key="14">
    <source>
        <dbReference type="ARBA" id="ARBA00023286"/>
    </source>
</evidence>
<dbReference type="Gene3D" id="2.70.170.10">
    <property type="entry name" value="Neurotransmitter-gated ion-channel ligand-binding domain"/>
    <property type="match status" value="1"/>
</dbReference>
<dbReference type="CDD" id="cd19051">
    <property type="entry name" value="LGIC_TM_cation"/>
    <property type="match status" value="1"/>
</dbReference>
<dbReference type="InterPro" id="IPR038050">
    <property type="entry name" value="Neuro_actylchol_rec"/>
</dbReference>
<evidence type="ECO:0000256" key="12">
    <source>
        <dbReference type="ARBA" id="ARBA00023180"/>
    </source>
</evidence>
<gene>
    <name evidence="20" type="ORF">Mgra_00004035</name>
</gene>
<keyword evidence="12" id="KW-0325">Glycoprotein</keyword>
<dbReference type="PANTHER" id="PTHR18945">
    <property type="entry name" value="NEUROTRANSMITTER GATED ION CHANNEL"/>
    <property type="match status" value="1"/>
</dbReference>
<dbReference type="InterPro" id="IPR006201">
    <property type="entry name" value="Neur_channel"/>
</dbReference>
<organism evidence="20 21">
    <name type="scientific">Meloidogyne graminicola</name>
    <dbReference type="NCBI Taxonomy" id="189291"/>
    <lineage>
        <taxon>Eukaryota</taxon>
        <taxon>Metazoa</taxon>
        <taxon>Ecdysozoa</taxon>
        <taxon>Nematoda</taxon>
        <taxon>Chromadorea</taxon>
        <taxon>Rhabditida</taxon>
        <taxon>Tylenchina</taxon>
        <taxon>Tylenchomorpha</taxon>
        <taxon>Tylenchoidea</taxon>
        <taxon>Meloidogynidae</taxon>
        <taxon>Meloidogyninae</taxon>
        <taxon>Meloidogyne</taxon>
    </lineage>
</organism>
<dbReference type="GO" id="GO:0022848">
    <property type="term" value="F:acetylcholine-gated monoatomic cation-selective channel activity"/>
    <property type="evidence" value="ECO:0007669"/>
    <property type="project" value="InterPro"/>
</dbReference>
<dbReference type="AlphaFoldDB" id="A0A8S9ZTD4"/>
<evidence type="ECO:0000256" key="10">
    <source>
        <dbReference type="ARBA" id="ARBA00023157"/>
    </source>
</evidence>
<keyword evidence="6 17" id="KW-1133">Transmembrane helix</keyword>
<evidence type="ECO:0000256" key="3">
    <source>
        <dbReference type="ARBA" id="ARBA00022475"/>
    </source>
</evidence>
<dbReference type="NCBIfam" id="TIGR00860">
    <property type="entry name" value="LIC"/>
    <property type="match status" value="1"/>
</dbReference>
<proteinExistence type="inferred from homology"/>
<keyword evidence="11" id="KW-0675">Receptor</keyword>
<evidence type="ECO:0000259" key="18">
    <source>
        <dbReference type="Pfam" id="PF02931"/>
    </source>
</evidence>